<comment type="caution">
    <text evidence="1">The sequence shown here is derived from an EMBL/GenBank/DDBJ whole genome shotgun (WGS) entry which is preliminary data.</text>
</comment>
<reference evidence="1 2" key="1">
    <citation type="journal article" date="2014" name="Genome Biol. Evol.">
        <title>The secreted proteins of Achlya hypogyna and Thraustotheca clavata identify the ancestral oomycete secretome and reveal gene acquisitions by horizontal gene transfer.</title>
        <authorList>
            <person name="Misner I."/>
            <person name="Blouin N."/>
            <person name="Leonard G."/>
            <person name="Richards T.A."/>
            <person name="Lane C.E."/>
        </authorList>
    </citation>
    <scope>NUCLEOTIDE SEQUENCE [LARGE SCALE GENOMIC DNA]</scope>
    <source>
        <strain evidence="1 2">ATCC 48635</strain>
    </source>
</reference>
<dbReference type="Proteomes" id="UP000243579">
    <property type="component" value="Unassembled WGS sequence"/>
</dbReference>
<protein>
    <recommendedName>
        <fullName evidence="3">PiggyBac transposable element-derived protein 4 C-terminal zinc-ribbon domain-containing protein</fullName>
    </recommendedName>
</protein>
<name>A0A1V9YNX5_ACHHY</name>
<accession>A0A1V9YNX5</accession>
<evidence type="ECO:0000313" key="1">
    <source>
        <dbReference type="EMBL" id="OQR87415.1"/>
    </source>
</evidence>
<dbReference type="EMBL" id="JNBR01001443">
    <property type="protein sequence ID" value="OQR87415.1"/>
    <property type="molecule type" value="Genomic_DNA"/>
</dbReference>
<dbReference type="AlphaFoldDB" id="A0A1V9YNX5"/>
<sequence length="230" mass="25382">MTGISCRKCLYSNPPPVVRCVMCDELMPSDKEKVVILAEQVARLEGKLAQYINALEPGPSPASTSPPPSALASSLLPANEAKPLKARMVIYNKRDQYFRDPSLIARRRDPALGHTPELFDNHRQLSCVWCCRSKHNTAVPHSRHGFKTSVQCTVCKVALCQRDRGQGTCFELFHTAECLNEPCVVTHDALSMDAPAVPRRKTTVGQKVPRVRSKSGYVLTTTPKQASVLS</sequence>
<evidence type="ECO:0008006" key="3">
    <source>
        <dbReference type="Google" id="ProtNLM"/>
    </source>
</evidence>
<organism evidence="1 2">
    <name type="scientific">Achlya hypogyna</name>
    <name type="common">Oomycete</name>
    <name type="synonym">Protoachlya hypogyna</name>
    <dbReference type="NCBI Taxonomy" id="1202772"/>
    <lineage>
        <taxon>Eukaryota</taxon>
        <taxon>Sar</taxon>
        <taxon>Stramenopiles</taxon>
        <taxon>Oomycota</taxon>
        <taxon>Saprolegniomycetes</taxon>
        <taxon>Saprolegniales</taxon>
        <taxon>Achlyaceae</taxon>
        <taxon>Achlya</taxon>
    </lineage>
</organism>
<proteinExistence type="predicted"/>
<keyword evidence="2" id="KW-1185">Reference proteome</keyword>
<gene>
    <name evidence="1" type="ORF">ACHHYP_08876</name>
</gene>
<evidence type="ECO:0000313" key="2">
    <source>
        <dbReference type="Proteomes" id="UP000243579"/>
    </source>
</evidence>
<dbReference type="OrthoDB" id="126685at2759"/>